<protein>
    <recommendedName>
        <fullName evidence="3">DUF1853 family protein</fullName>
    </recommendedName>
</protein>
<dbReference type="InterPro" id="IPR015003">
    <property type="entry name" value="DUF1853"/>
</dbReference>
<dbReference type="AlphaFoldDB" id="A0A4R6MC66"/>
<keyword evidence="2" id="KW-1185">Reference proteome</keyword>
<dbReference type="EMBL" id="SNXC01000010">
    <property type="protein sequence ID" value="TDO99074.1"/>
    <property type="molecule type" value="Genomic_DNA"/>
</dbReference>
<dbReference type="Proteomes" id="UP000294656">
    <property type="component" value="Unassembled WGS sequence"/>
</dbReference>
<sequence>MNRSNLIDDLKWVLRFETINEALDLSYYRIVDWEGKLQQLSDNPSPLYDVFSNVKSHFLGSYFEVLFSFAIRHFTTLDIVCEHEQIQSDTRTLGEIDLIVKTVEGHYIQFEIAIKFYLERPDLAPDNWIGPNKNDSLRKKTERAMHHQLKILNTKEGVAWLNSHSIPNVGNKELLIFGRLFRYPRMDQSYNSEANWIHLRDLDATALPLLAEAIKPHWLTPTLDMEYITHRECSRRLTARFEIDDRPVLFTVSSDKSAKIGHKWLFVVPDEW</sequence>
<gene>
    <name evidence="1" type="ORF">DFP79_1500</name>
</gene>
<dbReference type="OrthoDB" id="378654at2"/>
<evidence type="ECO:0000313" key="1">
    <source>
        <dbReference type="EMBL" id="TDO99074.1"/>
    </source>
</evidence>
<evidence type="ECO:0000313" key="2">
    <source>
        <dbReference type="Proteomes" id="UP000294656"/>
    </source>
</evidence>
<dbReference type="Pfam" id="PF08907">
    <property type="entry name" value="DUF1853"/>
    <property type="match status" value="1"/>
</dbReference>
<comment type="caution">
    <text evidence="1">The sequence shown here is derived from an EMBL/GenBank/DDBJ whole genome shotgun (WGS) entry which is preliminary data.</text>
</comment>
<accession>A0A4R6MC66</accession>
<dbReference type="RefSeq" id="WP_133503280.1">
    <property type="nucleotide sequence ID" value="NZ_SNXC01000010.1"/>
</dbReference>
<organism evidence="1 2">
    <name type="scientific">Marinomonas balearica</name>
    <dbReference type="NCBI Taxonomy" id="491947"/>
    <lineage>
        <taxon>Bacteria</taxon>
        <taxon>Pseudomonadati</taxon>
        <taxon>Pseudomonadota</taxon>
        <taxon>Gammaproteobacteria</taxon>
        <taxon>Oceanospirillales</taxon>
        <taxon>Oceanospirillaceae</taxon>
        <taxon>Marinomonas</taxon>
    </lineage>
</organism>
<proteinExistence type="predicted"/>
<reference evidence="1 2" key="1">
    <citation type="submission" date="2019-03" db="EMBL/GenBank/DDBJ databases">
        <title>Genomic Encyclopedia of Type Strains, Phase III (KMG-III): the genomes of soil and plant-associated and newly described type strains.</title>
        <authorList>
            <person name="Whitman W."/>
        </authorList>
    </citation>
    <scope>NUCLEOTIDE SEQUENCE [LARGE SCALE GENOMIC DNA]</scope>
    <source>
        <strain evidence="1 2">CECT 7378</strain>
    </source>
</reference>
<name>A0A4R6MC66_9GAMM</name>
<evidence type="ECO:0008006" key="3">
    <source>
        <dbReference type="Google" id="ProtNLM"/>
    </source>
</evidence>